<dbReference type="PANTHER" id="PTHR32379">
    <property type="entry name" value="GUANIDINOACETATE N-METHYLTRANSFERASE"/>
    <property type="match status" value="1"/>
</dbReference>
<evidence type="ECO:0000256" key="9">
    <source>
        <dbReference type="PROSITE-ProRule" id="PRU00023"/>
    </source>
</evidence>
<gene>
    <name evidence="11" type="ORF">BJ684DRAFT_22064</name>
</gene>
<evidence type="ECO:0000313" key="11">
    <source>
        <dbReference type="EMBL" id="RKP11375.1"/>
    </source>
</evidence>
<dbReference type="OrthoDB" id="19014at2759"/>
<proteinExistence type="inferred from homology"/>
<dbReference type="InterPro" id="IPR029063">
    <property type="entry name" value="SAM-dependent_MTases_sf"/>
</dbReference>
<sequence>MTSLSAVYDLAEKGDVSQLKEYLKTHKDDEDFLTTYVTYQREEDGDTALHAACRIGSTGCARALLRAGHPWNAMNRSGVTAAEVAKASGHQDLWELIVEEGVRVEMIMGLLGRKNEKEKEEGGKVIPNQEYLEQPLTYTEDRLVDADGLGVMLGWEEPLMRRHAEILCPRPGLDVLNVGFGLGLIDEHLQRFKPRTHTIIEAHPDVYRHMLDKGWDKRPGVRILHGRWQDVLPQLAGEDFDGIYFDTYGEYYADMREWHEEVTNLLRPDGIYSFFNGLAATNPVFHEVSCRLAETELRGMGLATTWESMPMDPEEQEEKNWGGLNGRYWTLKEYRLPTCRFDL</sequence>
<dbReference type="Gene3D" id="3.40.50.150">
    <property type="entry name" value="Vaccinia Virus protein VP39"/>
    <property type="match status" value="1"/>
</dbReference>
<evidence type="ECO:0000256" key="2">
    <source>
        <dbReference type="ARBA" id="ARBA00011245"/>
    </source>
</evidence>
<dbReference type="SUPFAM" id="SSF53335">
    <property type="entry name" value="S-adenosyl-L-methionine-dependent methyltransferases"/>
    <property type="match status" value="1"/>
</dbReference>
<keyword evidence="9" id="KW-0040">ANK repeat</keyword>
<evidence type="ECO:0000313" key="12">
    <source>
        <dbReference type="Proteomes" id="UP000267251"/>
    </source>
</evidence>
<evidence type="ECO:0000256" key="7">
    <source>
        <dbReference type="ARBA" id="ARBA00023242"/>
    </source>
</evidence>
<dbReference type="InterPro" id="IPR026480">
    <property type="entry name" value="RMT2_dom"/>
</dbReference>
<dbReference type="CDD" id="cd02440">
    <property type="entry name" value="AdoMet_MTases"/>
    <property type="match status" value="1"/>
</dbReference>
<dbReference type="PROSITE" id="PS51559">
    <property type="entry name" value="SAM_RMT2"/>
    <property type="match status" value="1"/>
</dbReference>
<keyword evidence="12" id="KW-1185">Reference proteome</keyword>
<evidence type="ECO:0000256" key="1">
    <source>
        <dbReference type="ARBA" id="ARBA00002207"/>
    </source>
</evidence>
<evidence type="ECO:0000256" key="3">
    <source>
        <dbReference type="ARBA" id="ARBA00022490"/>
    </source>
</evidence>
<dbReference type="PROSITE" id="PS50297">
    <property type="entry name" value="ANK_REP_REGION"/>
    <property type="match status" value="1"/>
</dbReference>
<keyword evidence="7 8" id="KW-0539">Nucleus</keyword>
<dbReference type="Pfam" id="PF12796">
    <property type="entry name" value="Ank_2"/>
    <property type="match status" value="1"/>
</dbReference>
<keyword evidence="5 8" id="KW-0808">Transferase</keyword>
<dbReference type="GO" id="GO:0019702">
    <property type="term" value="F:protein arginine N5-methyltransferase activity"/>
    <property type="evidence" value="ECO:0007669"/>
    <property type="project" value="TreeGrafter"/>
</dbReference>
<name>A0A4P9XY91_9FUNG</name>
<dbReference type="SUPFAM" id="SSF48403">
    <property type="entry name" value="Ankyrin repeat"/>
    <property type="match status" value="1"/>
</dbReference>
<dbReference type="EMBL" id="KZ988962">
    <property type="protein sequence ID" value="RKP11375.1"/>
    <property type="molecule type" value="Genomic_DNA"/>
</dbReference>
<dbReference type="InterPro" id="IPR017408">
    <property type="entry name" value="Arginine_N-MeTrfase_2"/>
</dbReference>
<dbReference type="PROSITE" id="PS50088">
    <property type="entry name" value="ANK_REPEAT"/>
    <property type="match status" value="1"/>
</dbReference>
<dbReference type="PANTHER" id="PTHR32379:SF1">
    <property type="entry name" value="GUANIDINOACETATE N-METHYLTRANSFERASE"/>
    <property type="match status" value="1"/>
</dbReference>
<feature type="domain" description="RMT2" evidence="10">
    <location>
        <begin position="124"/>
        <end position="343"/>
    </location>
</feature>
<keyword evidence="6" id="KW-0949">S-adenosyl-L-methionine</keyword>
<evidence type="ECO:0000256" key="5">
    <source>
        <dbReference type="ARBA" id="ARBA00022679"/>
    </source>
</evidence>
<accession>A0A4P9XY91</accession>
<dbReference type="Gene3D" id="1.25.40.20">
    <property type="entry name" value="Ankyrin repeat-containing domain"/>
    <property type="match status" value="1"/>
</dbReference>
<dbReference type="InterPro" id="IPR002110">
    <property type="entry name" value="Ankyrin_rpt"/>
</dbReference>
<comment type="subcellular location">
    <subcellularLocation>
        <location evidence="8">Cytoplasm</location>
    </subcellularLocation>
    <subcellularLocation>
        <location evidence="8">Nucleus</location>
    </subcellularLocation>
</comment>
<evidence type="ECO:0000256" key="4">
    <source>
        <dbReference type="ARBA" id="ARBA00022603"/>
    </source>
</evidence>
<dbReference type="InterPro" id="IPR051038">
    <property type="entry name" value="RMT2/GAMT_Mtase"/>
</dbReference>
<feature type="repeat" description="ANK" evidence="9">
    <location>
        <begin position="44"/>
        <end position="76"/>
    </location>
</feature>
<comment type="subunit">
    <text evidence="2 8">Monomer.</text>
</comment>
<protein>
    <recommendedName>
        <fullName evidence="8">Arginine N-methyltransferase 2</fullName>
        <ecNumber evidence="8">2.1.1.-</ecNumber>
    </recommendedName>
</protein>
<dbReference type="GO" id="GO:0005737">
    <property type="term" value="C:cytoplasm"/>
    <property type="evidence" value="ECO:0007669"/>
    <property type="project" value="UniProtKB-SubCell"/>
</dbReference>
<evidence type="ECO:0000259" key="10">
    <source>
        <dbReference type="PROSITE" id="PS51559"/>
    </source>
</evidence>
<comment type="function">
    <text evidence="1 8">S-adenosyl-L-methionine-dependent protein-arginine N-methyltransferase that methylates the delta-nitrogen atom of arginine residues to form N5-methylarginine (type IV) in target proteins. Monomethylates ribosomal protein L12.</text>
</comment>
<dbReference type="GO" id="GO:0032259">
    <property type="term" value="P:methylation"/>
    <property type="evidence" value="ECO:0007669"/>
    <property type="project" value="UniProtKB-KW"/>
</dbReference>
<evidence type="ECO:0000256" key="8">
    <source>
        <dbReference type="PIRNR" id="PIRNR038148"/>
    </source>
</evidence>
<dbReference type="EC" id="2.1.1.-" evidence="8"/>
<keyword evidence="4 8" id="KW-0489">Methyltransferase</keyword>
<dbReference type="PIRSF" id="PIRSF038148">
    <property type="entry name" value="Arginine_N-mtfrase-2"/>
    <property type="match status" value="1"/>
</dbReference>
<dbReference type="AlphaFoldDB" id="A0A4P9XY91"/>
<reference evidence="12" key="1">
    <citation type="journal article" date="2018" name="Nat. Microbiol.">
        <title>Leveraging single-cell genomics to expand the fungal tree of life.</title>
        <authorList>
            <person name="Ahrendt S.R."/>
            <person name="Quandt C.A."/>
            <person name="Ciobanu D."/>
            <person name="Clum A."/>
            <person name="Salamov A."/>
            <person name="Andreopoulos B."/>
            <person name="Cheng J.F."/>
            <person name="Woyke T."/>
            <person name="Pelin A."/>
            <person name="Henrissat B."/>
            <person name="Reynolds N.K."/>
            <person name="Benny G.L."/>
            <person name="Smith M.E."/>
            <person name="James T.Y."/>
            <person name="Grigoriev I.V."/>
        </authorList>
    </citation>
    <scope>NUCLEOTIDE SEQUENCE [LARGE SCALE GENOMIC DNA]</scope>
</reference>
<comment type="similarity">
    <text evidence="8">Belongs to the class I-like SAM-binding methyltransferase superfamily. RMT2 methyltransferase family.</text>
</comment>
<keyword evidence="3 8" id="KW-0963">Cytoplasm</keyword>
<dbReference type="GO" id="GO:0005634">
    <property type="term" value="C:nucleus"/>
    <property type="evidence" value="ECO:0007669"/>
    <property type="project" value="UniProtKB-SubCell"/>
</dbReference>
<dbReference type="FunFam" id="3.40.50.150:FF:000135">
    <property type="entry name" value="Arginine N-methyltransferase 2"/>
    <property type="match status" value="1"/>
</dbReference>
<organism evidence="11 12">
    <name type="scientific">Piptocephalis cylindrospora</name>
    <dbReference type="NCBI Taxonomy" id="1907219"/>
    <lineage>
        <taxon>Eukaryota</taxon>
        <taxon>Fungi</taxon>
        <taxon>Fungi incertae sedis</taxon>
        <taxon>Zoopagomycota</taxon>
        <taxon>Zoopagomycotina</taxon>
        <taxon>Zoopagomycetes</taxon>
        <taxon>Zoopagales</taxon>
        <taxon>Piptocephalidaceae</taxon>
        <taxon>Piptocephalis</taxon>
    </lineage>
</organism>
<dbReference type="Proteomes" id="UP000267251">
    <property type="component" value="Unassembled WGS sequence"/>
</dbReference>
<evidence type="ECO:0000256" key="6">
    <source>
        <dbReference type="ARBA" id="ARBA00022691"/>
    </source>
</evidence>
<dbReference type="InterPro" id="IPR036770">
    <property type="entry name" value="Ankyrin_rpt-contain_sf"/>
</dbReference>